<dbReference type="InterPro" id="IPR054593">
    <property type="entry name" value="Beta-mannosidase-like_N2"/>
</dbReference>
<comment type="pathway">
    <text evidence="3">Glycan metabolism; N-glycan degradation.</text>
</comment>
<comment type="similarity">
    <text evidence="10">Belongs to the glycosyl hydrolase 2 family. Beta-mannosidase B subfamily.</text>
</comment>
<evidence type="ECO:0000259" key="15">
    <source>
        <dbReference type="Pfam" id="PF17786"/>
    </source>
</evidence>
<dbReference type="STRING" id="1480615.AWJ14_18055"/>
<evidence type="ECO:0000256" key="10">
    <source>
        <dbReference type="ARBA" id="ARBA00038429"/>
    </source>
</evidence>
<keyword evidence="18" id="KW-1185">Reference proteome</keyword>
<keyword evidence="7" id="KW-0378">Hydrolase</keyword>
<evidence type="ECO:0000313" key="17">
    <source>
        <dbReference type="EMBL" id="OCW57366.1"/>
    </source>
</evidence>
<gene>
    <name evidence="17" type="ORF">AWJ14_18055</name>
</gene>
<dbReference type="InterPro" id="IPR041447">
    <property type="entry name" value="Mannosidase_ig"/>
</dbReference>
<dbReference type="InterPro" id="IPR041625">
    <property type="entry name" value="Beta-mannosidase_Ig"/>
</dbReference>
<dbReference type="InterPro" id="IPR006102">
    <property type="entry name" value="Ig-like_GH2"/>
</dbReference>
<evidence type="ECO:0000256" key="9">
    <source>
        <dbReference type="ARBA" id="ARBA00023295"/>
    </source>
</evidence>
<evidence type="ECO:0000313" key="18">
    <source>
        <dbReference type="Proteomes" id="UP000094795"/>
    </source>
</evidence>
<dbReference type="Pfam" id="PF00703">
    <property type="entry name" value="Glyco_hydro_2"/>
    <property type="match status" value="1"/>
</dbReference>
<keyword evidence="6" id="KW-0964">Secreted</keyword>
<sequence length="807" mass="90423">MPHASDTTTGRLDLSQDWTVTDGQHTVALPVPGDVHSALLDAGLIADPYWRDTELSLDWVHESQWTARRRFGFDGEPGHWTLSFESVDCVAEIRLNGALLGRVDNQFLRQDFEVGETLVADENLIEVRFLSNSAEAAARASRSAFPVPYSTDNNRLPHYNFLRKTHCDAGWDWNIALSPLGLGGPVTLRRSERARLDDVMVRQQHSGGSVTLEIDLHYTAFEAGVIEAQALCDGVTAAATVEVWPGAGSARLTLKIDDPKLWWPAGHGPQPLYDLTVKLGQDTRTHRIGFRQIELVTEPDADGHSFLFRVNGRDIFMRGANWIPADALPARATPEAVRDRLLSALEANMTMIRVWGGGRYEPDWFYEICSELGLLVWQDFMFSCSLYPAHDPAWLDSVRREAHQQIRRLSGHPCLALWCGDNEVIGGLTWYPESRANRDRYLAIYARLNAALEEAIGEERPDVAFWPSSPSVGRLDFGDGWHNDASGDMHFWDVWHSAKDFEHYRTVRPRFCSEFGFQSFPSNRIIAGFTAPEDRNVSSAVMDLHQRNRGGNSRIVETLARYFRFPERFEDMTWLSQVSQALAMKTAVEFWRSCKPRCMGALYWQLNDTWPVASWASLEYGGGWKLVHYMARRFNAPVLVTAQPDADSGEIVLWAINDTDRAVALEVNARRVSAGSAVTECGAWSCSCPTDRAVELARLPASALAEDEFLHFSWQDSGGAHAGENDYLPRPPKTYRLAEPTIERRETGDGVTLVSDLPALYVTHDHGGTDVWSDNAVTLLPGVPKTLRRTRDRGSVTGDPALRFLRG</sequence>
<dbReference type="Pfam" id="PF17786">
    <property type="entry name" value="Mannosidase_ig"/>
    <property type="match status" value="1"/>
</dbReference>
<comment type="caution">
    <text evidence="17">The sequence shown here is derived from an EMBL/GenBank/DDBJ whole genome shotgun (WGS) entry which is preliminary data.</text>
</comment>
<dbReference type="InterPro" id="IPR050887">
    <property type="entry name" value="Beta-mannosidase_GH2"/>
</dbReference>
<evidence type="ECO:0000259" key="16">
    <source>
        <dbReference type="Pfam" id="PF22666"/>
    </source>
</evidence>
<dbReference type="Gene3D" id="2.60.120.260">
    <property type="entry name" value="Galactose-binding domain-like"/>
    <property type="match status" value="1"/>
</dbReference>
<dbReference type="PANTHER" id="PTHR43730">
    <property type="entry name" value="BETA-MANNOSIDASE"/>
    <property type="match status" value="1"/>
</dbReference>
<evidence type="ECO:0000256" key="1">
    <source>
        <dbReference type="ARBA" id="ARBA00000829"/>
    </source>
</evidence>
<comment type="catalytic activity">
    <reaction evidence="1">
        <text>Hydrolysis of terminal, non-reducing beta-D-mannose residues in beta-D-mannosides.</text>
        <dbReference type="EC" id="3.2.1.25"/>
    </reaction>
</comment>
<evidence type="ECO:0000256" key="8">
    <source>
        <dbReference type="ARBA" id="ARBA00023180"/>
    </source>
</evidence>
<feature type="domain" description="Mannosidase Ig/CBM-like" evidence="15">
    <location>
        <begin position="650"/>
        <end position="733"/>
    </location>
</feature>
<dbReference type="FunFam" id="3.20.20.80:FF:000050">
    <property type="entry name" value="Beta-mannosidase B"/>
    <property type="match status" value="1"/>
</dbReference>
<keyword evidence="8" id="KW-0325">Glycoprotein</keyword>
<dbReference type="PANTHER" id="PTHR43730:SF1">
    <property type="entry name" value="BETA-MANNOSIDASE"/>
    <property type="match status" value="1"/>
</dbReference>
<dbReference type="RefSeq" id="WP_066179168.1">
    <property type="nucleotide sequence ID" value="NZ_LQZT01000016.1"/>
</dbReference>
<evidence type="ECO:0000259" key="14">
    <source>
        <dbReference type="Pfam" id="PF17753"/>
    </source>
</evidence>
<dbReference type="InterPro" id="IPR036156">
    <property type="entry name" value="Beta-gal/glucu_dom_sf"/>
</dbReference>
<name>A0A1C1YVD2_9HYPH</name>
<dbReference type="GO" id="GO:0006516">
    <property type="term" value="P:glycoprotein catabolic process"/>
    <property type="evidence" value="ECO:0007669"/>
    <property type="project" value="TreeGrafter"/>
</dbReference>
<evidence type="ECO:0000256" key="2">
    <source>
        <dbReference type="ARBA" id="ARBA00004613"/>
    </source>
</evidence>
<dbReference type="Pfam" id="PF17753">
    <property type="entry name" value="Ig_mannosidase"/>
    <property type="match status" value="1"/>
</dbReference>
<feature type="domain" description="Beta-mannosidase-like galactose-binding" evidence="16">
    <location>
        <begin position="18"/>
        <end position="182"/>
    </location>
</feature>
<feature type="domain" description="Glycoside hydrolase family 2 immunoglobulin-like beta-sandwich" evidence="13">
    <location>
        <begin position="199"/>
        <end position="291"/>
    </location>
</feature>
<dbReference type="Pfam" id="PF22666">
    <property type="entry name" value="Glyco_hydro_2_N2"/>
    <property type="match status" value="1"/>
</dbReference>
<dbReference type="GO" id="GO:0005975">
    <property type="term" value="P:carbohydrate metabolic process"/>
    <property type="evidence" value="ECO:0007669"/>
    <property type="project" value="InterPro"/>
</dbReference>
<dbReference type="InterPro" id="IPR017853">
    <property type="entry name" value="GH"/>
</dbReference>
<comment type="subunit">
    <text evidence="4">Homodimer.</text>
</comment>
<dbReference type="GO" id="GO:0004567">
    <property type="term" value="F:beta-mannosidase activity"/>
    <property type="evidence" value="ECO:0007669"/>
    <property type="project" value="UniProtKB-EC"/>
</dbReference>
<dbReference type="Gene3D" id="3.20.20.80">
    <property type="entry name" value="Glycosidases"/>
    <property type="match status" value="1"/>
</dbReference>
<dbReference type="AlphaFoldDB" id="A0A1C1YVD2"/>
<evidence type="ECO:0000256" key="4">
    <source>
        <dbReference type="ARBA" id="ARBA00011738"/>
    </source>
</evidence>
<evidence type="ECO:0000259" key="13">
    <source>
        <dbReference type="Pfam" id="PF00703"/>
    </source>
</evidence>
<dbReference type="SUPFAM" id="SSF49785">
    <property type="entry name" value="Galactose-binding domain-like"/>
    <property type="match status" value="1"/>
</dbReference>
<feature type="domain" description="Beta-mannosidase Ig-fold" evidence="14">
    <location>
        <begin position="740"/>
        <end position="791"/>
    </location>
</feature>
<evidence type="ECO:0000256" key="12">
    <source>
        <dbReference type="ARBA" id="ARBA00041614"/>
    </source>
</evidence>
<evidence type="ECO:0000256" key="5">
    <source>
        <dbReference type="ARBA" id="ARBA00012754"/>
    </source>
</evidence>
<comment type="subcellular location">
    <subcellularLocation>
        <location evidence="2">Secreted</location>
    </subcellularLocation>
</comment>
<dbReference type="GO" id="GO:0005576">
    <property type="term" value="C:extracellular region"/>
    <property type="evidence" value="ECO:0007669"/>
    <property type="project" value="UniProtKB-SubCell"/>
</dbReference>
<proteinExistence type="inferred from homology"/>
<dbReference type="EMBL" id="LQZT01000016">
    <property type="protein sequence ID" value="OCW57366.1"/>
    <property type="molecule type" value="Genomic_DNA"/>
</dbReference>
<dbReference type="SUPFAM" id="SSF51445">
    <property type="entry name" value="(Trans)glycosidases"/>
    <property type="match status" value="1"/>
</dbReference>
<dbReference type="Proteomes" id="UP000094795">
    <property type="component" value="Unassembled WGS sequence"/>
</dbReference>
<dbReference type="Gene3D" id="2.60.40.10">
    <property type="entry name" value="Immunoglobulins"/>
    <property type="match status" value="1"/>
</dbReference>
<organism evidence="17 18">
    <name type="scientific">Hoeflea olei</name>
    <dbReference type="NCBI Taxonomy" id="1480615"/>
    <lineage>
        <taxon>Bacteria</taxon>
        <taxon>Pseudomonadati</taxon>
        <taxon>Pseudomonadota</taxon>
        <taxon>Alphaproteobacteria</taxon>
        <taxon>Hyphomicrobiales</taxon>
        <taxon>Rhizobiaceae</taxon>
        <taxon>Hoeflea</taxon>
    </lineage>
</organism>
<evidence type="ECO:0000256" key="7">
    <source>
        <dbReference type="ARBA" id="ARBA00022801"/>
    </source>
</evidence>
<dbReference type="InterPro" id="IPR008979">
    <property type="entry name" value="Galactose-bd-like_sf"/>
</dbReference>
<dbReference type="InterPro" id="IPR013783">
    <property type="entry name" value="Ig-like_fold"/>
</dbReference>
<protein>
    <recommendedName>
        <fullName evidence="11">Beta-mannosidase B</fullName>
        <ecNumber evidence="5">3.2.1.25</ecNumber>
    </recommendedName>
    <alternativeName>
        <fullName evidence="12">Mannanase B</fullName>
    </alternativeName>
</protein>
<reference evidence="17 18" key="1">
    <citation type="submission" date="2015-12" db="EMBL/GenBank/DDBJ databases">
        <authorList>
            <person name="Shamseldin A."/>
            <person name="Moawad H."/>
            <person name="Abd El-Rahim W.M."/>
            <person name="Sadowsky M.J."/>
        </authorList>
    </citation>
    <scope>NUCLEOTIDE SEQUENCE [LARGE SCALE GENOMIC DNA]</scope>
    <source>
        <strain evidence="17 18">JC234</strain>
    </source>
</reference>
<dbReference type="EC" id="3.2.1.25" evidence="5"/>
<keyword evidence="9" id="KW-0326">Glycosidase</keyword>
<dbReference type="SUPFAM" id="SSF49303">
    <property type="entry name" value="beta-Galactosidase/glucuronidase domain"/>
    <property type="match status" value="2"/>
</dbReference>
<evidence type="ECO:0000256" key="11">
    <source>
        <dbReference type="ARBA" id="ARBA00041069"/>
    </source>
</evidence>
<evidence type="ECO:0000256" key="3">
    <source>
        <dbReference type="ARBA" id="ARBA00004740"/>
    </source>
</evidence>
<evidence type="ECO:0000256" key="6">
    <source>
        <dbReference type="ARBA" id="ARBA00022525"/>
    </source>
</evidence>
<accession>A0A1C1YVD2</accession>